<reference evidence="1 2" key="1">
    <citation type="submission" date="2019-04" db="EMBL/GenBank/DDBJ databases">
        <title>Annotation for the trematode Fasciola gigantica.</title>
        <authorList>
            <person name="Choi Y.-J."/>
        </authorList>
    </citation>
    <scope>NUCLEOTIDE SEQUENCE [LARGE SCALE GENOMIC DNA]</scope>
    <source>
        <strain evidence="1">Uganda_cow_1</strain>
    </source>
</reference>
<proteinExistence type="predicted"/>
<keyword evidence="2" id="KW-1185">Reference proteome</keyword>
<sequence>MLFSFHRLSIATERKKSYPETNCLFDN</sequence>
<organism evidence="1 2">
    <name type="scientific">Fasciola gigantica</name>
    <name type="common">Giant liver fluke</name>
    <dbReference type="NCBI Taxonomy" id="46835"/>
    <lineage>
        <taxon>Eukaryota</taxon>
        <taxon>Metazoa</taxon>
        <taxon>Spiralia</taxon>
        <taxon>Lophotrochozoa</taxon>
        <taxon>Platyhelminthes</taxon>
        <taxon>Trematoda</taxon>
        <taxon>Digenea</taxon>
        <taxon>Plagiorchiida</taxon>
        <taxon>Echinostomata</taxon>
        <taxon>Echinostomatoidea</taxon>
        <taxon>Fasciolidae</taxon>
        <taxon>Fasciola</taxon>
    </lineage>
</organism>
<accession>A0A504YGE8</accession>
<name>A0A504YGE8_FASGI</name>
<dbReference type="AlphaFoldDB" id="A0A504YGE8"/>
<evidence type="ECO:0000313" key="2">
    <source>
        <dbReference type="Proteomes" id="UP000316759"/>
    </source>
</evidence>
<dbReference type="Proteomes" id="UP000316759">
    <property type="component" value="Unassembled WGS sequence"/>
</dbReference>
<evidence type="ECO:0000313" key="1">
    <source>
        <dbReference type="EMBL" id="TPP59359.1"/>
    </source>
</evidence>
<gene>
    <name evidence="1" type="ORF">FGIG_11639</name>
</gene>
<protein>
    <submittedName>
        <fullName evidence="1">Uncharacterized protein</fullName>
    </submittedName>
</protein>
<comment type="caution">
    <text evidence="1">The sequence shown here is derived from an EMBL/GenBank/DDBJ whole genome shotgun (WGS) entry which is preliminary data.</text>
</comment>
<dbReference type="EMBL" id="SUNJ01010829">
    <property type="protein sequence ID" value="TPP59359.1"/>
    <property type="molecule type" value="Genomic_DNA"/>
</dbReference>